<evidence type="ECO:0000259" key="9">
    <source>
        <dbReference type="PROSITE" id="PS50207"/>
    </source>
</evidence>
<dbReference type="GO" id="GO:0003723">
    <property type="term" value="F:RNA binding"/>
    <property type="evidence" value="ECO:0007669"/>
    <property type="project" value="UniProtKB-UniRule"/>
</dbReference>
<evidence type="ECO:0000313" key="12">
    <source>
        <dbReference type="Proteomes" id="UP000005408"/>
    </source>
</evidence>
<evidence type="ECO:0000259" key="8">
    <source>
        <dbReference type="PROSITE" id="PS50137"/>
    </source>
</evidence>
<sequence>MKLLYFRSNNRIPSFIQISVEFQEHDDGFLATLYLGHETFTGTGSNHTSAKDNASEEALKLSSFSLTPPKKEPEKTPVTELNELCQRLKQVNLKYEEAIQEGDEFMCGLVIIHKKEDGGKDEEEYKGKGRSKMEAKHNSASTALKRSHILQYFMDESGAPTAGSSYKCRPTQTGYALIVYFTKNRDWADQDINSIMGFVENTLKFRCIVVKDPKRDTLMQKLEETATHLNDNARDYYCFILFIMGHGTQSGIRTADKGKKTIGVDDILHKYKNNKIPAFTGKPKAFFIQSCRGEAHQDTMLQPDYDEEEEDAEKFRVPTDGDIFIAFSTTEGYRSYRYKDVGSIFIYNCVKIFEKNYPTTHSEEMMIDVKAVIALGPSWRQTKDKKEIAQMPCSWSTLTKRFYFIAAAL</sequence>
<dbReference type="SUPFAM" id="SSF54768">
    <property type="entry name" value="dsRNA-binding domain-like"/>
    <property type="match status" value="2"/>
</dbReference>
<dbReference type="EnsemblMetazoa" id="G30116.1">
    <property type="protein sequence ID" value="G30116.1:cds"/>
    <property type="gene ID" value="G30116"/>
</dbReference>
<proteinExistence type="inferred from homology"/>
<accession>A0A8W8M195</accession>
<feature type="domain" description="DRBM" evidence="8">
    <location>
        <begin position="1"/>
        <end position="64"/>
    </location>
</feature>
<evidence type="ECO:0000256" key="7">
    <source>
        <dbReference type="SAM" id="MobiDB-lite"/>
    </source>
</evidence>
<dbReference type="InterPro" id="IPR002138">
    <property type="entry name" value="Pept_C14_p10"/>
</dbReference>
<keyword evidence="12" id="KW-1185">Reference proteome</keyword>
<dbReference type="SUPFAM" id="SSF52129">
    <property type="entry name" value="Caspase-like"/>
    <property type="match status" value="1"/>
</dbReference>
<reference evidence="11" key="1">
    <citation type="submission" date="2022-08" db="UniProtKB">
        <authorList>
            <consortium name="EnsemblMetazoa"/>
        </authorList>
    </citation>
    <scope>IDENTIFICATION</scope>
    <source>
        <strain evidence="11">05x7-T-G4-1.051#20</strain>
    </source>
</reference>
<keyword evidence="2" id="KW-0645">Protease</keyword>
<organism evidence="11 12">
    <name type="scientific">Magallana gigas</name>
    <name type="common">Pacific oyster</name>
    <name type="synonym">Crassostrea gigas</name>
    <dbReference type="NCBI Taxonomy" id="29159"/>
    <lineage>
        <taxon>Eukaryota</taxon>
        <taxon>Metazoa</taxon>
        <taxon>Spiralia</taxon>
        <taxon>Lophotrochozoa</taxon>
        <taxon>Mollusca</taxon>
        <taxon>Bivalvia</taxon>
        <taxon>Autobranchia</taxon>
        <taxon>Pteriomorphia</taxon>
        <taxon>Ostreida</taxon>
        <taxon>Ostreoidea</taxon>
        <taxon>Ostreidae</taxon>
        <taxon>Magallana</taxon>
    </lineage>
</organism>
<dbReference type="InterPro" id="IPR014720">
    <property type="entry name" value="dsRBD_dom"/>
</dbReference>
<dbReference type="SMART" id="SM00115">
    <property type="entry name" value="CASc"/>
    <property type="match status" value="1"/>
</dbReference>
<dbReference type="InterPro" id="IPR011600">
    <property type="entry name" value="Pept_C14_caspase"/>
</dbReference>
<dbReference type="SMART" id="SM00358">
    <property type="entry name" value="DSRM"/>
    <property type="match status" value="2"/>
</dbReference>
<keyword evidence="5" id="KW-0694">RNA-binding</keyword>
<dbReference type="GO" id="GO:0006915">
    <property type="term" value="P:apoptotic process"/>
    <property type="evidence" value="ECO:0007669"/>
    <property type="project" value="UniProtKB-KW"/>
</dbReference>
<keyword evidence="3" id="KW-0053">Apoptosis</keyword>
<dbReference type="PROSITE" id="PS50208">
    <property type="entry name" value="CASPASE_P20"/>
    <property type="match status" value="1"/>
</dbReference>
<feature type="compositionally biased region" description="Basic and acidic residues" evidence="7">
    <location>
        <begin position="120"/>
        <end position="137"/>
    </location>
</feature>
<evidence type="ECO:0000256" key="3">
    <source>
        <dbReference type="ARBA" id="ARBA00022703"/>
    </source>
</evidence>
<protein>
    <submittedName>
        <fullName evidence="11">Uncharacterized protein</fullName>
    </submittedName>
</protein>
<dbReference type="InterPro" id="IPR015917">
    <property type="entry name" value="Pept_C14A"/>
</dbReference>
<feature type="region of interest" description="Disordered" evidence="7">
    <location>
        <begin position="120"/>
        <end position="140"/>
    </location>
</feature>
<dbReference type="PROSITE" id="PS50207">
    <property type="entry name" value="CASPASE_P10"/>
    <property type="match status" value="1"/>
</dbReference>
<dbReference type="InterPro" id="IPR001309">
    <property type="entry name" value="Pept_C14_p20"/>
</dbReference>
<dbReference type="PRINTS" id="PR00376">
    <property type="entry name" value="IL1BCENZYME"/>
</dbReference>
<evidence type="ECO:0000259" key="10">
    <source>
        <dbReference type="PROSITE" id="PS50208"/>
    </source>
</evidence>
<dbReference type="Gene3D" id="3.40.50.1460">
    <property type="match status" value="1"/>
</dbReference>
<dbReference type="GO" id="GO:0004197">
    <property type="term" value="F:cysteine-type endopeptidase activity"/>
    <property type="evidence" value="ECO:0007669"/>
    <property type="project" value="InterPro"/>
</dbReference>
<dbReference type="Proteomes" id="UP000005408">
    <property type="component" value="Unassembled WGS sequence"/>
</dbReference>
<feature type="domain" description="DRBM" evidence="8">
    <location>
        <begin position="76"/>
        <end position="149"/>
    </location>
</feature>
<evidence type="ECO:0000256" key="6">
    <source>
        <dbReference type="RuleBase" id="RU003971"/>
    </source>
</evidence>
<evidence type="ECO:0000256" key="5">
    <source>
        <dbReference type="PROSITE-ProRule" id="PRU00266"/>
    </source>
</evidence>
<dbReference type="InterPro" id="IPR029030">
    <property type="entry name" value="Caspase-like_dom_sf"/>
</dbReference>
<keyword evidence="4" id="KW-0378">Hydrolase</keyword>
<feature type="domain" description="Caspase family p10" evidence="9">
    <location>
        <begin position="313"/>
        <end position="406"/>
    </location>
</feature>
<feature type="domain" description="Caspase family p20" evidence="10">
    <location>
        <begin position="203"/>
        <end position="295"/>
    </location>
</feature>
<evidence type="ECO:0000256" key="1">
    <source>
        <dbReference type="ARBA" id="ARBA00010134"/>
    </source>
</evidence>
<dbReference type="PROSITE" id="PS50137">
    <property type="entry name" value="DS_RBD"/>
    <property type="match status" value="2"/>
</dbReference>
<evidence type="ECO:0000256" key="2">
    <source>
        <dbReference type="ARBA" id="ARBA00022670"/>
    </source>
</evidence>
<dbReference type="Pfam" id="PF00656">
    <property type="entry name" value="Peptidase_C14"/>
    <property type="match status" value="1"/>
</dbReference>
<dbReference type="CDD" id="cd00048">
    <property type="entry name" value="DSRM_SF"/>
    <property type="match status" value="2"/>
</dbReference>
<evidence type="ECO:0000256" key="4">
    <source>
        <dbReference type="ARBA" id="ARBA00022801"/>
    </source>
</evidence>
<comment type="similarity">
    <text evidence="1 6">Belongs to the peptidase C14A family.</text>
</comment>
<evidence type="ECO:0000313" key="11">
    <source>
        <dbReference type="EnsemblMetazoa" id="G30116.1:cds"/>
    </source>
</evidence>
<dbReference type="InterPro" id="IPR002398">
    <property type="entry name" value="Pept_C14"/>
</dbReference>
<dbReference type="PANTHER" id="PTHR47901">
    <property type="entry name" value="CASPASE RECRUITMENT DOMAIN-CONTAINING PROTEIN 18"/>
    <property type="match status" value="1"/>
</dbReference>
<dbReference type="GO" id="GO:0006508">
    <property type="term" value="P:proteolysis"/>
    <property type="evidence" value="ECO:0007669"/>
    <property type="project" value="UniProtKB-KW"/>
</dbReference>
<dbReference type="PANTHER" id="PTHR47901:SF8">
    <property type="entry name" value="CASPASE-3"/>
    <property type="match status" value="1"/>
</dbReference>
<dbReference type="AlphaFoldDB" id="A0A8W8M195"/>
<name>A0A8W8M195_MAGGI</name>
<dbReference type="Gene3D" id="3.30.160.20">
    <property type="match status" value="2"/>
</dbReference>
<dbReference type="Pfam" id="PF00035">
    <property type="entry name" value="dsrm"/>
    <property type="match status" value="1"/>
</dbReference>